<feature type="compositionally biased region" description="Low complexity" evidence="1">
    <location>
        <begin position="94"/>
        <end position="109"/>
    </location>
</feature>
<dbReference type="Proteomes" id="UP000277580">
    <property type="component" value="Unassembled WGS sequence"/>
</dbReference>
<keyword evidence="3" id="KW-1185">Reference proteome</keyword>
<reference evidence="2 3" key="1">
    <citation type="journal article" date="2018" name="Nat. Ecol. Evol.">
        <title>Pezizomycetes genomes reveal the molecular basis of ectomycorrhizal truffle lifestyle.</title>
        <authorList>
            <person name="Murat C."/>
            <person name="Payen T."/>
            <person name="Noel B."/>
            <person name="Kuo A."/>
            <person name="Morin E."/>
            <person name="Chen J."/>
            <person name="Kohler A."/>
            <person name="Krizsan K."/>
            <person name="Balestrini R."/>
            <person name="Da Silva C."/>
            <person name="Montanini B."/>
            <person name="Hainaut M."/>
            <person name="Levati E."/>
            <person name="Barry K.W."/>
            <person name="Belfiori B."/>
            <person name="Cichocki N."/>
            <person name="Clum A."/>
            <person name="Dockter R.B."/>
            <person name="Fauchery L."/>
            <person name="Guy J."/>
            <person name="Iotti M."/>
            <person name="Le Tacon F."/>
            <person name="Lindquist E.A."/>
            <person name="Lipzen A."/>
            <person name="Malagnac F."/>
            <person name="Mello A."/>
            <person name="Molinier V."/>
            <person name="Miyauchi S."/>
            <person name="Poulain J."/>
            <person name="Riccioni C."/>
            <person name="Rubini A."/>
            <person name="Sitrit Y."/>
            <person name="Splivallo R."/>
            <person name="Traeger S."/>
            <person name="Wang M."/>
            <person name="Zifcakova L."/>
            <person name="Wipf D."/>
            <person name="Zambonelli A."/>
            <person name="Paolocci F."/>
            <person name="Nowrousian M."/>
            <person name="Ottonello S."/>
            <person name="Baldrian P."/>
            <person name="Spatafora J.W."/>
            <person name="Henrissat B."/>
            <person name="Nagy L.G."/>
            <person name="Aury J.M."/>
            <person name="Wincker P."/>
            <person name="Grigoriev I.V."/>
            <person name="Bonfante P."/>
            <person name="Martin F.M."/>
        </authorList>
    </citation>
    <scope>NUCLEOTIDE SEQUENCE [LARGE SCALE GENOMIC DNA]</scope>
    <source>
        <strain evidence="2 3">CCBAS932</strain>
    </source>
</reference>
<feature type="compositionally biased region" description="Pro residues" evidence="1">
    <location>
        <begin position="76"/>
        <end position="93"/>
    </location>
</feature>
<evidence type="ECO:0000313" key="2">
    <source>
        <dbReference type="EMBL" id="RPB16969.1"/>
    </source>
</evidence>
<sequence length="132" mass="14987">MNNSNEINYRTALQKPDCADNWLTEIEIEFEKVSEELEMDITLIFPITERPSRPRRFDLHVMNPESPITTTRPWRRLPPSPGPPPNRPLPPLPASASSTSLPSSLPIASGQKASSRLRDRFRLGRRSAIMQV</sequence>
<organism evidence="2 3">
    <name type="scientific">Morchella conica CCBAS932</name>
    <dbReference type="NCBI Taxonomy" id="1392247"/>
    <lineage>
        <taxon>Eukaryota</taxon>
        <taxon>Fungi</taxon>
        <taxon>Dikarya</taxon>
        <taxon>Ascomycota</taxon>
        <taxon>Pezizomycotina</taxon>
        <taxon>Pezizomycetes</taxon>
        <taxon>Pezizales</taxon>
        <taxon>Morchellaceae</taxon>
        <taxon>Morchella</taxon>
    </lineage>
</organism>
<protein>
    <submittedName>
        <fullName evidence="2">Uncharacterized protein</fullName>
    </submittedName>
</protein>
<dbReference type="AlphaFoldDB" id="A0A3N4L665"/>
<accession>A0A3N4L665</accession>
<feature type="region of interest" description="Disordered" evidence="1">
    <location>
        <begin position="56"/>
        <end position="119"/>
    </location>
</feature>
<dbReference type="EMBL" id="ML119107">
    <property type="protein sequence ID" value="RPB16969.1"/>
    <property type="molecule type" value="Genomic_DNA"/>
</dbReference>
<name>A0A3N4L665_9PEZI</name>
<proteinExistence type="predicted"/>
<gene>
    <name evidence="2" type="ORF">P167DRAFT_531918</name>
</gene>
<evidence type="ECO:0000256" key="1">
    <source>
        <dbReference type="SAM" id="MobiDB-lite"/>
    </source>
</evidence>
<dbReference type="OrthoDB" id="10528402at2759"/>
<dbReference type="InParanoid" id="A0A3N4L665"/>
<evidence type="ECO:0000313" key="3">
    <source>
        <dbReference type="Proteomes" id="UP000277580"/>
    </source>
</evidence>